<dbReference type="AlphaFoldDB" id="A0A1I7NRG2"/>
<dbReference type="CDD" id="cd01071">
    <property type="entry name" value="PBP2_PhnD_like"/>
    <property type="match status" value="1"/>
</dbReference>
<dbReference type="Proteomes" id="UP000199074">
    <property type="component" value="Unassembled WGS sequence"/>
</dbReference>
<dbReference type="Pfam" id="PF12974">
    <property type="entry name" value="Phosphonate-bd"/>
    <property type="match status" value="1"/>
</dbReference>
<sequence>MIRKLLLASVALSLSTSVFAQDNLVLRIGLDGGENEADQLRRSECVAEPLKAATGASEVQFFPSPDYNGIIQGLLGGTIDIAIMGASSYAAIELQKPDAVDPVLVAQQQDGSTGYYTIMVARSDSDITDLASSEGTKLGFADPDSTSGFLIPNVALPNDLGSSIEDFYSETGFGGGHENLVLGVLDGTWDVGTTFGSGQGEWSEGYTTGNLRIMVDKGLLDMDDLVEVWKSPIIPNGPLMVSNSLAPEVKQQVTDMFMALPETDFDCFDAFTAGGYTQFVEADKAMYQTIIDARRSVIGS</sequence>
<name>A0A1I7NRG2_9HYPH</name>
<keyword evidence="2 3" id="KW-0732">Signal</keyword>
<dbReference type="GO" id="GO:0043190">
    <property type="term" value="C:ATP-binding cassette (ABC) transporter complex"/>
    <property type="evidence" value="ECO:0007669"/>
    <property type="project" value="InterPro"/>
</dbReference>
<evidence type="ECO:0000256" key="1">
    <source>
        <dbReference type="ARBA" id="ARBA00007162"/>
    </source>
</evidence>
<dbReference type="EMBL" id="FPCK01000003">
    <property type="protein sequence ID" value="SFV37277.1"/>
    <property type="molecule type" value="Genomic_DNA"/>
</dbReference>
<protein>
    <submittedName>
        <fullName evidence="4">Phosphonate transport system substrate-binding protein</fullName>
    </submittedName>
</protein>
<dbReference type="PANTHER" id="PTHR35841">
    <property type="entry name" value="PHOSPHONATES-BINDING PERIPLASMIC PROTEIN"/>
    <property type="match status" value="1"/>
</dbReference>
<evidence type="ECO:0000313" key="5">
    <source>
        <dbReference type="Proteomes" id="UP000199074"/>
    </source>
</evidence>
<dbReference type="PANTHER" id="PTHR35841:SF1">
    <property type="entry name" value="PHOSPHONATES-BINDING PERIPLASMIC PROTEIN"/>
    <property type="match status" value="1"/>
</dbReference>
<feature type="signal peptide" evidence="3">
    <location>
        <begin position="1"/>
        <end position="20"/>
    </location>
</feature>
<comment type="similarity">
    <text evidence="1">Belongs to the phosphate/phosphite/phosphonate binding protein family.</text>
</comment>
<evidence type="ECO:0000256" key="3">
    <source>
        <dbReference type="SAM" id="SignalP"/>
    </source>
</evidence>
<keyword evidence="5" id="KW-1185">Reference proteome</keyword>
<dbReference type="SUPFAM" id="SSF53850">
    <property type="entry name" value="Periplasmic binding protein-like II"/>
    <property type="match status" value="1"/>
</dbReference>
<dbReference type="InterPro" id="IPR005770">
    <property type="entry name" value="PhnD"/>
</dbReference>
<evidence type="ECO:0000256" key="2">
    <source>
        <dbReference type="ARBA" id="ARBA00022729"/>
    </source>
</evidence>
<feature type="chain" id="PRO_5011711535" evidence="3">
    <location>
        <begin position="21"/>
        <end position="300"/>
    </location>
</feature>
<proteinExistence type="inferred from homology"/>
<dbReference type="OrthoDB" id="9802896at2"/>
<dbReference type="STRING" id="429728.SAMN05216456_2839"/>
<gene>
    <name evidence="4" type="ORF">SAMN05216456_2839</name>
</gene>
<dbReference type="GO" id="GO:0055085">
    <property type="term" value="P:transmembrane transport"/>
    <property type="evidence" value="ECO:0007669"/>
    <property type="project" value="InterPro"/>
</dbReference>
<reference evidence="4 5" key="1">
    <citation type="submission" date="2016-10" db="EMBL/GenBank/DDBJ databases">
        <authorList>
            <person name="de Groot N.N."/>
        </authorList>
    </citation>
    <scope>NUCLEOTIDE SEQUENCE [LARGE SCALE GENOMIC DNA]</scope>
    <source>
        <strain evidence="4 5">IPL20</strain>
    </source>
</reference>
<organism evidence="4 5">
    <name type="scientific">Devosia crocina</name>
    <dbReference type="NCBI Taxonomy" id="429728"/>
    <lineage>
        <taxon>Bacteria</taxon>
        <taxon>Pseudomonadati</taxon>
        <taxon>Pseudomonadota</taxon>
        <taxon>Alphaproteobacteria</taxon>
        <taxon>Hyphomicrobiales</taxon>
        <taxon>Devosiaceae</taxon>
        <taxon>Devosia</taxon>
    </lineage>
</organism>
<dbReference type="RefSeq" id="WP_092425658.1">
    <property type="nucleotide sequence ID" value="NZ_FPCK01000003.1"/>
</dbReference>
<dbReference type="NCBIfam" id="TIGR01098">
    <property type="entry name" value="3A0109s03R"/>
    <property type="match status" value="1"/>
</dbReference>
<dbReference type="Gene3D" id="3.40.190.10">
    <property type="entry name" value="Periplasmic binding protein-like II"/>
    <property type="match status" value="2"/>
</dbReference>
<accession>A0A1I7NRG2</accession>
<evidence type="ECO:0000313" key="4">
    <source>
        <dbReference type="EMBL" id="SFV37277.1"/>
    </source>
</evidence>